<dbReference type="RefSeq" id="WP_238479496.1">
    <property type="nucleotide sequence ID" value="NZ_CP064786.1"/>
</dbReference>
<dbReference type="InterPro" id="IPR058281">
    <property type="entry name" value="DUF7975"/>
</dbReference>
<dbReference type="KEGG" id="hara:AArcS_1125"/>
<dbReference type="Pfam" id="PF25930">
    <property type="entry name" value="DUF7975"/>
    <property type="match status" value="1"/>
</dbReference>
<sequence>MTRFDAETTEERRALAEDAIAAHRERASPFLTLEAELPDNAGEDAVPPWVQLSDHTLNLDCTDAELDRLKSLLDSYGAFSVDELVRPEEAEGTNARVLARTDDERIAQFVEDVFRQVYEREADYRLWAAEV</sequence>
<accession>A0A897MP27</accession>
<keyword evidence="3" id="KW-1185">Reference proteome</keyword>
<proteinExistence type="predicted"/>
<evidence type="ECO:0000259" key="1">
    <source>
        <dbReference type="Pfam" id="PF25930"/>
    </source>
</evidence>
<dbReference type="EMBL" id="CP064786">
    <property type="protein sequence ID" value="QSG02344.1"/>
    <property type="molecule type" value="Genomic_DNA"/>
</dbReference>
<reference evidence="2" key="1">
    <citation type="submission" date="2020-11" db="EMBL/GenBank/DDBJ databases">
        <title>Carbohydrate-dependent, anaerobic sulfur respiration: A novel catabolism in halophilic archaea.</title>
        <authorList>
            <person name="Sorokin D.Y."/>
            <person name="Messina E."/>
            <person name="Smedile F."/>
            <person name="La Cono V."/>
            <person name="Hallsworth J.E."/>
            <person name="Yakimov M.M."/>
        </authorList>
    </citation>
    <scope>NUCLEOTIDE SEQUENCE</scope>
    <source>
        <strain evidence="2">AArc-S</strain>
    </source>
</reference>
<name>A0A897MP27_9EURY</name>
<evidence type="ECO:0000313" key="2">
    <source>
        <dbReference type="EMBL" id="QSG02344.1"/>
    </source>
</evidence>
<dbReference type="AlphaFoldDB" id="A0A897MP27"/>
<gene>
    <name evidence="2" type="ORF">AArcS_1125</name>
</gene>
<evidence type="ECO:0000313" key="3">
    <source>
        <dbReference type="Proteomes" id="UP000663586"/>
    </source>
</evidence>
<dbReference type="Proteomes" id="UP000663586">
    <property type="component" value="Chromosome"/>
</dbReference>
<feature type="domain" description="DUF7975" evidence="1">
    <location>
        <begin position="1"/>
        <end position="131"/>
    </location>
</feature>
<dbReference type="GeneID" id="70684509"/>
<organism evidence="2 3">
    <name type="scientific">Natranaeroarchaeum sulfidigenes</name>
    <dbReference type="NCBI Taxonomy" id="2784880"/>
    <lineage>
        <taxon>Archaea</taxon>
        <taxon>Methanobacteriati</taxon>
        <taxon>Methanobacteriota</taxon>
        <taxon>Stenosarchaea group</taxon>
        <taxon>Halobacteria</taxon>
        <taxon>Halobacteriales</taxon>
        <taxon>Natronoarchaeaceae</taxon>
        <taxon>Natranaeroarchaeum</taxon>
    </lineage>
</organism>
<protein>
    <recommendedName>
        <fullName evidence="1">DUF7975 domain-containing protein</fullName>
    </recommendedName>
</protein>